<protein>
    <recommendedName>
        <fullName evidence="2">SEC7 domain-containing protein</fullName>
    </recommendedName>
</protein>
<evidence type="ECO:0000313" key="3">
    <source>
        <dbReference type="EMBL" id="CAD6184756.1"/>
    </source>
</evidence>
<dbReference type="InterPro" id="IPR015403">
    <property type="entry name" value="Mon2/Sec7/BIG1-like_HDS"/>
</dbReference>
<dbReference type="OrthoDB" id="10002886at2759"/>
<evidence type="ECO:0000313" key="4">
    <source>
        <dbReference type="Proteomes" id="UP000835052"/>
    </source>
</evidence>
<feature type="region of interest" description="Disordered" evidence="1">
    <location>
        <begin position="1588"/>
        <end position="1619"/>
    </location>
</feature>
<reference evidence="3" key="1">
    <citation type="submission" date="2020-10" db="EMBL/GenBank/DDBJ databases">
        <authorList>
            <person name="Kikuchi T."/>
        </authorList>
    </citation>
    <scope>NUCLEOTIDE SEQUENCE</scope>
    <source>
        <strain evidence="3">NKZ352</strain>
    </source>
</reference>
<dbReference type="GO" id="GO:0032012">
    <property type="term" value="P:regulation of ARF protein signal transduction"/>
    <property type="evidence" value="ECO:0007669"/>
    <property type="project" value="InterPro"/>
</dbReference>
<feature type="domain" description="SEC7" evidence="2">
    <location>
        <begin position="380"/>
        <end position="613"/>
    </location>
</feature>
<accession>A0A8S1GNM1</accession>
<evidence type="ECO:0000256" key="1">
    <source>
        <dbReference type="SAM" id="MobiDB-lite"/>
    </source>
</evidence>
<dbReference type="EMBL" id="CAJGYM010000001">
    <property type="protein sequence ID" value="CAD6184756.1"/>
    <property type="molecule type" value="Genomic_DNA"/>
</dbReference>
<dbReference type="Pfam" id="PF09324">
    <property type="entry name" value="Sec7-like_HDS"/>
    <property type="match status" value="1"/>
</dbReference>
<dbReference type="InterPro" id="IPR016024">
    <property type="entry name" value="ARM-type_fold"/>
</dbReference>
<feature type="compositionally biased region" description="Basic and acidic residues" evidence="1">
    <location>
        <begin position="1588"/>
        <end position="1603"/>
    </location>
</feature>
<dbReference type="GO" id="GO:0005085">
    <property type="term" value="F:guanyl-nucleotide exchange factor activity"/>
    <property type="evidence" value="ECO:0007669"/>
    <property type="project" value="InterPro"/>
</dbReference>
<organism evidence="3 4">
    <name type="scientific">Caenorhabditis auriculariae</name>
    <dbReference type="NCBI Taxonomy" id="2777116"/>
    <lineage>
        <taxon>Eukaryota</taxon>
        <taxon>Metazoa</taxon>
        <taxon>Ecdysozoa</taxon>
        <taxon>Nematoda</taxon>
        <taxon>Chromadorea</taxon>
        <taxon>Rhabditida</taxon>
        <taxon>Rhabditina</taxon>
        <taxon>Rhabditomorpha</taxon>
        <taxon>Rhabditoidea</taxon>
        <taxon>Rhabditidae</taxon>
        <taxon>Peloderinae</taxon>
        <taxon>Caenorhabditis</taxon>
    </lineage>
</organism>
<proteinExistence type="predicted"/>
<dbReference type="SUPFAM" id="SSF48371">
    <property type="entry name" value="ARM repeat"/>
    <property type="match status" value="1"/>
</dbReference>
<evidence type="ECO:0000259" key="2">
    <source>
        <dbReference type="SMART" id="SM00222"/>
    </source>
</evidence>
<sequence>MQAALNGLANTVKHAASKDAINQAKETLKRGESSSEIPVPYLREKCLTAVELAFDHGSEKHAQFAVDAVQVLLRDKFFRDSGVENNQNHLATQVLTSMTGIEQWNSQLQCKCTALLVEMICSNELKIELQHVEECLQLYKRLYGASDEESVRVSCRAATTQSISSYFSNRYLSCEGSQEHIAVYLDATKLLEAVIVNLEQVSASHEQCIILLDAANALLSCQSLSILSHQPFVNILWEKMCPLMILLIGVPQKGGVNKIEIQNEPVGQGQIDFSLSPSVSAKPDVTRALYQIVEQLFRFMASVPSLYPSLQALLHKALLFPKIEQRAEALKLVRKLVSDREKLRDVAVCCVTMKSQSIWQMMVASVAECANPKHEVSVDAVRSCVALLQGLHDFSSEPIFSEETREAVKALFPHFQDTIAKSFTLRSDVSTISQEGSSLDGAEADQDQFEEGGKEDSADDNMSETLRRLEEKFSCGKIRPTITRQSSEFDESSEKSTAQKYTESLNEAVPRWATLKNSLEVDEAILQFSSEFYIKVCAVHAEAFKCKSKVQQDFLNTDAIYLTTYACLSMATFPAKQNYIEKFKKMVLSSGCVIHVSESWLEKVFEFLKNTKISSSLSPLLKNIINDYDGKEKNVLSDVQKLRSIERRPDEPQTNEEVAVGRWLICGAWKLVVDVLSTFLTIKSQGKTREKIKNAVEYSINGIRAFAKIAQKFGLADRCGWIFASLVESSCCVEDLRSAAASNDEKWTCTSREQLLAMQLVLDHADVAISSPQCWKHVIRCTEYVWELEKYIYGALCYEKPSRLRFLRKNEEEKPPKEDPDAPNVAESTVEKALGDNANLSLHSINRAICVLIAKVDRFYSKVPRELCLPALRDLCICLVSSSENRVFYSDQKQSILTPTVNLLSRISEVISTLSHRPLVHQMFIWPVISTHFVQVCECEQESRVAATVLADSASSLLLQEPPGLCFNHSLIVPFQTATCSDACADETKEQLIASLTSFVRSHAERMGSGWKPLFGALRAVRISRLSTVQWAVIDGISAYLNVNKPAVLSSSLLDCIASVVHFLQFHGDDIEEEADSQLSQAALRLLSALYNVISNLYVTQHVPSYHLLHRCELRARCLDQVDPVTSQEDVPNLSTCLPVPPDFNIDAQTAVEHGPLPWEGKQPHEVAAIELFFTYMEQVCGALLTSETSVQTSLLELIHKILVDVPNSNFGPDCSGFGMCNVLLPYIQKWLRRVREEDVKTLKQTIGKCSQTAIDLMIDERMNKWSERILQDVCEIGIECCSLANKISTVGAASFRLMAENSTSFGTNHWLIFANSLWRAASATLDPVRYISSYFIVDSQEEGGDVGTVLIENRSSLPFEEVVLAHQILSPDVEGQMKAPTGEEDVGDPTLRCQLHNETKTVRVRSLVYAMATHGMLLQTVGSLLLSGQDSLEESLRKSILGIHRPIGCRLEGDVFNRFYEFLDATFAVALQIDRRPALLAVMSKVTGVENANCLKFLVNSSLIKTFSLLQRYEVNKEEKLLAELTECLCRLSRELKQVEMSICAKRSAMYSREHSENQYHFMLVVHEDQNMYQLVSQKDVEKTVSEYEQHRERLKVERKNPFTDSGNNSEKSEDREGPIDMDEVRLIAYRDVCLHPLRRLLHLKALKPAAKALGHAALALSGPSIETSEVDRTSWPDYCDFFFPVVFVSAKRLRQTVIGIVRSQHLEKRLASVNAIRVRIASASRLHLTEGMLLGPVSKKLHPSGYRILVIDSRHVEANEAILHLSRV</sequence>
<gene>
    <name evidence="3" type="ORF">CAUJ_LOCUS675</name>
</gene>
<dbReference type="SMART" id="SM00222">
    <property type="entry name" value="Sec7"/>
    <property type="match status" value="1"/>
</dbReference>
<name>A0A8S1GNM1_9PELO</name>
<keyword evidence="4" id="KW-1185">Reference proteome</keyword>
<dbReference type="InterPro" id="IPR000904">
    <property type="entry name" value="Sec7_dom"/>
</dbReference>
<dbReference type="Proteomes" id="UP000835052">
    <property type="component" value="Unassembled WGS sequence"/>
</dbReference>
<comment type="caution">
    <text evidence="3">The sequence shown here is derived from an EMBL/GenBank/DDBJ whole genome shotgun (WGS) entry which is preliminary data.</text>
</comment>
<feature type="region of interest" description="Disordered" evidence="1">
    <location>
        <begin position="434"/>
        <end position="463"/>
    </location>
</feature>